<dbReference type="EMBL" id="LAZR01011295">
    <property type="protein sequence ID" value="KKM62436.1"/>
    <property type="molecule type" value="Genomic_DNA"/>
</dbReference>
<proteinExistence type="predicted"/>
<gene>
    <name evidence="4" type="ORF">LCGC14_1521680</name>
</gene>
<accession>A0A0F9JJD4</accession>
<evidence type="ECO:0000256" key="2">
    <source>
        <dbReference type="SAM" id="Phobius"/>
    </source>
</evidence>
<dbReference type="PANTHER" id="PTHR30576:SF10">
    <property type="entry name" value="SLL5057 PROTEIN"/>
    <property type="match status" value="1"/>
</dbReference>
<dbReference type="GO" id="GO:0016780">
    <property type="term" value="F:phosphotransferase activity, for other substituted phosphate groups"/>
    <property type="evidence" value="ECO:0007669"/>
    <property type="project" value="TreeGrafter"/>
</dbReference>
<reference evidence="4" key="1">
    <citation type="journal article" date="2015" name="Nature">
        <title>Complex archaea that bridge the gap between prokaryotes and eukaryotes.</title>
        <authorList>
            <person name="Spang A."/>
            <person name="Saw J.H."/>
            <person name="Jorgensen S.L."/>
            <person name="Zaremba-Niedzwiedzka K."/>
            <person name="Martijn J."/>
            <person name="Lind A.E."/>
            <person name="van Eijk R."/>
            <person name="Schleper C."/>
            <person name="Guy L."/>
            <person name="Ettema T.J."/>
        </authorList>
    </citation>
    <scope>NUCLEOTIDE SEQUENCE</scope>
</reference>
<keyword evidence="2" id="KW-1133">Transmembrane helix</keyword>
<feature type="compositionally biased region" description="Basic and acidic residues" evidence="1">
    <location>
        <begin position="1"/>
        <end position="23"/>
    </location>
</feature>
<feature type="region of interest" description="Disordered" evidence="1">
    <location>
        <begin position="1"/>
        <end position="24"/>
    </location>
</feature>
<dbReference type="InterPro" id="IPR003362">
    <property type="entry name" value="Bact_transf"/>
</dbReference>
<keyword evidence="2" id="KW-0472">Membrane</keyword>
<evidence type="ECO:0000259" key="3">
    <source>
        <dbReference type="Pfam" id="PF02397"/>
    </source>
</evidence>
<feature type="transmembrane region" description="Helical" evidence="2">
    <location>
        <begin position="52"/>
        <end position="73"/>
    </location>
</feature>
<feature type="domain" description="Bacterial sugar transferase" evidence="3">
    <location>
        <begin position="47"/>
        <end position="235"/>
    </location>
</feature>
<comment type="caution">
    <text evidence="4">The sequence shown here is derived from an EMBL/GenBank/DDBJ whole genome shotgun (WGS) entry which is preliminary data.</text>
</comment>
<dbReference type="AlphaFoldDB" id="A0A0F9JJD4"/>
<protein>
    <recommendedName>
        <fullName evidence="3">Bacterial sugar transferase domain-containing protein</fullName>
    </recommendedName>
</protein>
<dbReference type="PANTHER" id="PTHR30576">
    <property type="entry name" value="COLANIC BIOSYNTHESIS UDP-GLUCOSE LIPID CARRIER TRANSFERASE"/>
    <property type="match status" value="1"/>
</dbReference>
<dbReference type="Pfam" id="PF02397">
    <property type="entry name" value="Bac_transf"/>
    <property type="match status" value="1"/>
</dbReference>
<evidence type="ECO:0000256" key="1">
    <source>
        <dbReference type="SAM" id="MobiDB-lite"/>
    </source>
</evidence>
<sequence length="241" mass="27256">MTLQESQKDLVSDPDADARRDGSRPQFLLSDQAIERGITSYPTPQAKRFLDVVLATLALGLLSPIWLLTLGLIKLDGPGPALLRQKRVGLNGRQFSFYKFRTMAKGAENDISDRIPKGDLRKRLLSPRGRHPSVTRIGWVLRKTTMDELPQLLNVVKGEMSLVGPRPDMPEIVAHWPPHFRQRHKVRPGMTGLAQVNGRSDLTHYEKIRYDLEYVRYHPISRDLGILLKTVALVLSKKGAR</sequence>
<evidence type="ECO:0000313" key="4">
    <source>
        <dbReference type="EMBL" id="KKM62436.1"/>
    </source>
</evidence>
<organism evidence="4">
    <name type="scientific">marine sediment metagenome</name>
    <dbReference type="NCBI Taxonomy" id="412755"/>
    <lineage>
        <taxon>unclassified sequences</taxon>
        <taxon>metagenomes</taxon>
        <taxon>ecological metagenomes</taxon>
    </lineage>
</organism>
<name>A0A0F9JJD4_9ZZZZ</name>
<keyword evidence="2" id="KW-0812">Transmembrane</keyword>